<protein>
    <submittedName>
        <fullName evidence="1">Uncharacterized protein</fullName>
    </submittedName>
</protein>
<evidence type="ECO:0000313" key="1">
    <source>
        <dbReference type="EMBL" id="GAH40966.1"/>
    </source>
</evidence>
<gene>
    <name evidence="1" type="ORF">S03H2_20915</name>
</gene>
<proteinExistence type="predicted"/>
<dbReference type="AlphaFoldDB" id="X1F5U1"/>
<organism evidence="1">
    <name type="scientific">marine sediment metagenome</name>
    <dbReference type="NCBI Taxonomy" id="412755"/>
    <lineage>
        <taxon>unclassified sequences</taxon>
        <taxon>metagenomes</taxon>
        <taxon>ecological metagenomes</taxon>
    </lineage>
</organism>
<name>X1F5U1_9ZZZZ</name>
<reference evidence="1" key="1">
    <citation type="journal article" date="2014" name="Front. Microbiol.">
        <title>High frequency of phylogenetically diverse reductive dehalogenase-homologous genes in deep subseafloor sedimentary metagenomes.</title>
        <authorList>
            <person name="Kawai M."/>
            <person name="Futagami T."/>
            <person name="Toyoda A."/>
            <person name="Takaki Y."/>
            <person name="Nishi S."/>
            <person name="Hori S."/>
            <person name="Arai W."/>
            <person name="Tsubouchi T."/>
            <person name="Morono Y."/>
            <person name="Uchiyama I."/>
            <person name="Ito T."/>
            <person name="Fujiyama A."/>
            <person name="Inagaki F."/>
            <person name="Takami H."/>
        </authorList>
    </citation>
    <scope>NUCLEOTIDE SEQUENCE</scope>
    <source>
        <strain evidence="1">Expedition CK06-06</strain>
    </source>
</reference>
<comment type="caution">
    <text evidence="1">The sequence shown here is derived from an EMBL/GenBank/DDBJ whole genome shotgun (WGS) entry which is preliminary data.</text>
</comment>
<accession>X1F5U1</accession>
<feature type="non-terminal residue" evidence="1">
    <location>
        <position position="32"/>
    </location>
</feature>
<sequence>MATPGLALRNAAIAHIQNRAGSLWEALDESQP</sequence>
<dbReference type="EMBL" id="BARU01011083">
    <property type="protein sequence ID" value="GAH40966.1"/>
    <property type="molecule type" value="Genomic_DNA"/>
</dbReference>